<evidence type="ECO:0000313" key="2">
    <source>
        <dbReference type="EMBL" id="GJE94755.1"/>
    </source>
</evidence>
<sequence>MCTTSRCQDMSKSAPARTTRACSALRRAARPFRCTRRSRTSRTMAPHSGLHQDLECRDGFGAVACRSQTCSRRSPSQSPMRSTRSRDSYTKGSAPNNARHDRTYAVPASEPRLMFGAPGVAAASNGNSQRNTAWSLRTRARSSTRTPSTVPLAGSTHTRSITPCRTPALLPSHVGGPSGSLARPRPSCTLASSTSLSRLKSPAINATGGNTSTRSARSAPPTFIVTHSTSSCCTDVSRSRGLACRHRACTYTRTRVVAEYPRHKKLR</sequence>
<feature type="region of interest" description="Disordered" evidence="1">
    <location>
        <begin position="175"/>
        <end position="194"/>
    </location>
</feature>
<keyword evidence="3" id="KW-1185">Reference proteome</keyword>
<accession>A0A9P3GJJ5</accession>
<feature type="compositionally biased region" description="Low complexity" evidence="1">
    <location>
        <begin position="135"/>
        <end position="149"/>
    </location>
</feature>
<protein>
    <submittedName>
        <fullName evidence="2">Uncharacterized protein</fullName>
    </submittedName>
</protein>
<organism evidence="2 3">
    <name type="scientific">Phanerochaete sordida</name>
    <dbReference type="NCBI Taxonomy" id="48140"/>
    <lineage>
        <taxon>Eukaryota</taxon>
        <taxon>Fungi</taxon>
        <taxon>Dikarya</taxon>
        <taxon>Basidiomycota</taxon>
        <taxon>Agaricomycotina</taxon>
        <taxon>Agaricomycetes</taxon>
        <taxon>Polyporales</taxon>
        <taxon>Phanerochaetaceae</taxon>
        <taxon>Phanerochaete</taxon>
    </lineage>
</organism>
<evidence type="ECO:0000256" key="1">
    <source>
        <dbReference type="SAM" id="MobiDB-lite"/>
    </source>
</evidence>
<feature type="region of interest" description="Disordered" evidence="1">
    <location>
        <begin position="118"/>
        <end position="163"/>
    </location>
</feature>
<feature type="region of interest" description="Disordered" evidence="1">
    <location>
        <begin position="67"/>
        <end position="102"/>
    </location>
</feature>
<comment type="caution">
    <text evidence="2">The sequence shown here is derived from an EMBL/GenBank/DDBJ whole genome shotgun (WGS) entry which is preliminary data.</text>
</comment>
<proteinExistence type="predicted"/>
<dbReference type="AlphaFoldDB" id="A0A9P3GJJ5"/>
<feature type="region of interest" description="Disordered" evidence="1">
    <location>
        <begin position="199"/>
        <end position="219"/>
    </location>
</feature>
<feature type="compositionally biased region" description="Polar residues" evidence="1">
    <location>
        <begin position="207"/>
        <end position="216"/>
    </location>
</feature>
<name>A0A9P3GJJ5_9APHY</name>
<evidence type="ECO:0000313" key="3">
    <source>
        <dbReference type="Proteomes" id="UP000703269"/>
    </source>
</evidence>
<gene>
    <name evidence="2" type="ORF">PsYK624_109270</name>
</gene>
<feature type="compositionally biased region" description="Low complexity" evidence="1">
    <location>
        <begin position="71"/>
        <end position="82"/>
    </location>
</feature>
<reference evidence="2 3" key="1">
    <citation type="submission" date="2021-08" db="EMBL/GenBank/DDBJ databases">
        <title>Draft Genome Sequence of Phanerochaete sordida strain YK-624.</title>
        <authorList>
            <person name="Mori T."/>
            <person name="Dohra H."/>
            <person name="Suzuki T."/>
            <person name="Kawagishi H."/>
            <person name="Hirai H."/>
        </authorList>
    </citation>
    <scope>NUCLEOTIDE SEQUENCE [LARGE SCALE GENOMIC DNA]</scope>
    <source>
        <strain evidence="2 3">YK-624</strain>
    </source>
</reference>
<feature type="compositionally biased region" description="Polar residues" evidence="1">
    <location>
        <begin position="124"/>
        <end position="134"/>
    </location>
</feature>
<dbReference type="EMBL" id="BPQB01000042">
    <property type="protein sequence ID" value="GJE94755.1"/>
    <property type="molecule type" value="Genomic_DNA"/>
</dbReference>
<dbReference type="Proteomes" id="UP000703269">
    <property type="component" value="Unassembled WGS sequence"/>
</dbReference>